<dbReference type="EMBL" id="JAAMOB010000003">
    <property type="protein sequence ID" value="KAF4116495.1"/>
    <property type="molecule type" value="Genomic_DNA"/>
</dbReference>
<evidence type="ECO:0000313" key="2">
    <source>
        <dbReference type="Proteomes" id="UP000579812"/>
    </source>
</evidence>
<protein>
    <submittedName>
        <fullName evidence="1">Uncharacterized protein</fullName>
    </submittedName>
</protein>
<comment type="caution">
    <text evidence="1">The sequence shown here is derived from an EMBL/GenBank/DDBJ whole genome shotgun (WGS) entry which is preliminary data.</text>
</comment>
<name>A0A7J6DBU9_9TELE</name>
<dbReference type="AlphaFoldDB" id="A0A7J6DBU9"/>
<organism evidence="1 2">
    <name type="scientific">Onychostoma macrolepis</name>
    <dbReference type="NCBI Taxonomy" id="369639"/>
    <lineage>
        <taxon>Eukaryota</taxon>
        <taxon>Metazoa</taxon>
        <taxon>Chordata</taxon>
        <taxon>Craniata</taxon>
        <taxon>Vertebrata</taxon>
        <taxon>Euteleostomi</taxon>
        <taxon>Actinopterygii</taxon>
        <taxon>Neopterygii</taxon>
        <taxon>Teleostei</taxon>
        <taxon>Ostariophysi</taxon>
        <taxon>Cypriniformes</taxon>
        <taxon>Cyprinidae</taxon>
        <taxon>Acrossocheilinae</taxon>
        <taxon>Onychostoma</taxon>
    </lineage>
</organism>
<proteinExistence type="predicted"/>
<reference evidence="1 2" key="1">
    <citation type="submission" date="2020-04" db="EMBL/GenBank/DDBJ databases">
        <title>Chromosome-level genome assembly of a cyprinid fish Onychostoma macrolepis by integration of Nanopore Sequencing, Bionano and Hi-C technology.</title>
        <authorList>
            <person name="Wang D."/>
        </authorList>
    </citation>
    <scope>NUCLEOTIDE SEQUENCE [LARGE SCALE GENOMIC DNA]</scope>
    <source>
        <strain evidence="1">SWU-2019</strain>
        <tissue evidence="1">Muscle</tissue>
    </source>
</reference>
<evidence type="ECO:0000313" key="1">
    <source>
        <dbReference type="EMBL" id="KAF4116495.1"/>
    </source>
</evidence>
<sequence>MDVGILIIPDGDDALDYYVVLEEQIALRDAIDLPHAAALLVGLIFALNIDYPKKLRYTFEDKDITTLHPETFHKCDKREETLSGRSSSGELETSRLIQFSGEHQPLIDMRKKSLKSVQCTVYPSLQQRKL</sequence>
<gene>
    <name evidence="1" type="ORF">G5714_003984</name>
</gene>
<accession>A0A7J6DBU9</accession>
<keyword evidence="2" id="KW-1185">Reference proteome</keyword>
<dbReference type="Proteomes" id="UP000579812">
    <property type="component" value="Unassembled WGS sequence"/>
</dbReference>